<name>A0ABT3SE72_9MYCO</name>
<feature type="region of interest" description="Disordered" evidence="1">
    <location>
        <begin position="61"/>
        <end position="102"/>
    </location>
</feature>
<dbReference type="EMBL" id="JAPJDO010000010">
    <property type="protein sequence ID" value="MCX2937819.1"/>
    <property type="molecule type" value="Genomic_DNA"/>
</dbReference>
<dbReference type="Proteomes" id="UP001300745">
    <property type="component" value="Unassembled WGS sequence"/>
</dbReference>
<evidence type="ECO:0000313" key="2">
    <source>
        <dbReference type="EMBL" id="MCX2937819.1"/>
    </source>
</evidence>
<evidence type="ECO:0000313" key="3">
    <source>
        <dbReference type="Proteomes" id="UP001300745"/>
    </source>
</evidence>
<protein>
    <submittedName>
        <fullName evidence="2">Uncharacterized protein</fullName>
    </submittedName>
</protein>
<accession>A0ABT3SE72</accession>
<keyword evidence="3" id="KW-1185">Reference proteome</keyword>
<gene>
    <name evidence="2" type="ORF">ORI27_14005</name>
</gene>
<dbReference type="InterPro" id="IPR057972">
    <property type="entry name" value="Terminase_7"/>
</dbReference>
<reference evidence="2 3" key="1">
    <citation type="submission" date="2022-11" db="EMBL/GenBank/DDBJ databases">
        <title>Mycobacterium sp. nov.</title>
        <authorList>
            <person name="Papic B."/>
            <person name="Spicic S."/>
            <person name="Duvnjak S."/>
        </authorList>
    </citation>
    <scope>NUCLEOTIDE SEQUENCE [LARGE SCALE GENOMIC DNA]</scope>
    <source>
        <strain evidence="2 3">CVI_P4</strain>
    </source>
</reference>
<dbReference type="RefSeq" id="WP_265997479.1">
    <property type="nucleotide sequence ID" value="NZ_JAPJDN010000010.1"/>
</dbReference>
<comment type="caution">
    <text evidence="2">The sequence shown here is derived from an EMBL/GenBank/DDBJ whole genome shotgun (WGS) entry which is preliminary data.</text>
</comment>
<dbReference type="Pfam" id="PF25673">
    <property type="entry name" value="Terminase_7"/>
    <property type="match status" value="1"/>
</dbReference>
<organism evidence="2 3">
    <name type="scientific">Mycobacterium pinniadriaticum</name>
    <dbReference type="NCBI Taxonomy" id="2994102"/>
    <lineage>
        <taxon>Bacteria</taxon>
        <taxon>Bacillati</taxon>
        <taxon>Actinomycetota</taxon>
        <taxon>Actinomycetes</taxon>
        <taxon>Mycobacteriales</taxon>
        <taxon>Mycobacteriaceae</taxon>
        <taxon>Mycobacterium</taxon>
    </lineage>
</organism>
<proteinExistence type="predicted"/>
<feature type="compositionally biased region" description="Basic and acidic residues" evidence="1">
    <location>
        <begin position="80"/>
        <end position="93"/>
    </location>
</feature>
<evidence type="ECO:0000256" key="1">
    <source>
        <dbReference type="SAM" id="MobiDB-lite"/>
    </source>
</evidence>
<sequence length="102" mass="11676">MVPEWTESDIDALYMVARLMQMLWEKCTPNEAKALAGEIRQLLAQCGLTPMSRRALQWEIDRGETAAESTQKRRNSKASADSKPDEPNREDPRTKRRLQSVS</sequence>